<protein>
    <submittedName>
        <fullName evidence="1">Uncharacterized protein</fullName>
    </submittedName>
</protein>
<accession>X1TAU7</accession>
<name>X1TAU7_9ZZZZ</name>
<comment type="caution">
    <text evidence="1">The sequence shown here is derived from an EMBL/GenBank/DDBJ whole genome shotgun (WGS) entry which is preliminary data.</text>
</comment>
<evidence type="ECO:0000313" key="1">
    <source>
        <dbReference type="EMBL" id="GAJ02448.1"/>
    </source>
</evidence>
<sequence length="262" mass="30342">GDHEPFDHKHHALQLVAVDHIVQAADIAFIDEEELNSLEKRFIPHGRSVAEELKKVRKDSKSCVSLLFLFAKGPEELELGDLEDEFREGCKRVFILRPEVKKDILAKYPALEKHSYFRTVDPSGNRLADIIQEMQKLFLKNSTVPRLFSVMAPFFFLKRDGIRTRDFPPTPSFEGIRLFANNYTVQHIKIKTWKPVLNRVYCHLAQLESAQIDACPFLGKVDGIYTVDLSFIPEKYRLDVRRAEKILNGCLRQWLMAAEKFL</sequence>
<dbReference type="EMBL" id="BARW01016240">
    <property type="protein sequence ID" value="GAJ02448.1"/>
    <property type="molecule type" value="Genomic_DNA"/>
</dbReference>
<gene>
    <name evidence="1" type="ORF">S12H4_28330</name>
</gene>
<reference evidence="1" key="1">
    <citation type="journal article" date="2014" name="Front. Microbiol.">
        <title>High frequency of phylogenetically diverse reductive dehalogenase-homologous genes in deep subseafloor sedimentary metagenomes.</title>
        <authorList>
            <person name="Kawai M."/>
            <person name="Futagami T."/>
            <person name="Toyoda A."/>
            <person name="Takaki Y."/>
            <person name="Nishi S."/>
            <person name="Hori S."/>
            <person name="Arai W."/>
            <person name="Tsubouchi T."/>
            <person name="Morono Y."/>
            <person name="Uchiyama I."/>
            <person name="Ito T."/>
            <person name="Fujiyama A."/>
            <person name="Inagaki F."/>
            <person name="Takami H."/>
        </authorList>
    </citation>
    <scope>NUCLEOTIDE SEQUENCE</scope>
    <source>
        <strain evidence="1">Expedition CK06-06</strain>
    </source>
</reference>
<proteinExistence type="predicted"/>
<dbReference type="AlphaFoldDB" id="X1TAU7"/>
<organism evidence="1">
    <name type="scientific">marine sediment metagenome</name>
    <dbReference type="NCBI Taxonomy" id="412755"/>
    <lineage>
        <taxon>unclassified sequences</taxon>
        <taxon>metagenomes</taxon>
        <taxon>ecological metagenomes</taxon>
    </lineage>
</organism>
<feature type="non-terminal residue" evidence="1">
    <location>
        <position position="1"/>
    </location>
</feature>